<dbReference type="Proteomes" id="UP000306147">
    <property type="component" value="Unassembled WGS sequence"/>
</dbReference>
<evidence type="ECO:0000256" key="5">
    <source>
        <dbReference type="ARBA" id="ARBA00022679"/>
    </source>
</evidence>
<feature type="repeat" description="TPR" evidence="8">
    <location>
        <begin position="83"/>
        <end position="116"/>
    </location>
</feature>
<dbReference type="InterPro" id="IPR019734">
    <property type="entry name" value="TPR_rpt"/>
</dbReference>
<dbReference type="Gene3D" id="3.40.50.11380">
    <property type="match status" value="1"/>
</dbReference>
<keyword evidence="4" id="KW-0328">Glycosyltransferase</keyword>
<feature type="repeat" description="TPR" evidence="8">
    <location>
        <begin position="49"/>
        <end position="82"/>
    </location>
</feature>
<organism evidence="10 11">
    <name type="scientific">Sphingomonas gei</name>
    <dbReference type="NCBI Taxonomy" id="1395960"/>
    <lineage>
        <taxon>Bacteria</taxon>
        <taxon>Pseudomonadati</taxon>
        <taxon>Pseudomonadota</taxon>
        <taxon>Alphaproteobacteria</taxon>
        <taxon>Sphingomonadales</taxon>
        <taxon>Sphingomonadaceae</taxon>
        <taxon>Sphingomonas</taxon>
    </lineage>
</organism>
<feature type="domain" description="O-GlcNAc transferase C-terminal" evidence="9">
    <location>
        <begin position="593"/>
        <end position="779"/>
    </location>
</feature>
<protein>
    <recommendedName>
        <fullName evidence="3">protein O-GlcNAc transferase</fullName>
        <ecNumber evidence="3">2.4.1.255</ecNumber>
    </recommendedName>
</protein>
<feature type="repeat" description="TPR" evidence="8">
    <location>
        <begin position="185"/>
        <end position="218"/>
    </location>
</feature>
<dbReference type="Pfam" id="PF13844">
    <property type="entry name" value="Glyco_transf_41"/>
    <property type="match status" value="2"/>
</dbReference>
<dbReference type="AlphaFoldDB" id="A0A4S1WYP4"/>
<evidence type="ECO:0000256" key="2">
    <source>
        <dbReference type="ARBA" id="ARBA00005386"/>
    </source>
</evidence>
<dbReference type="GO" id="GO:0097363">
    <property type="term" value="F:protein O-acetylglucosaminyltransferase activity"/>
    <property type="evidence" value="ECO:0007669"/>
    <property type="project" value="UniProtKB-EC"/>
</dbReference>
<keyword evidence="7 8" id="KW-0802">TPR repeat</keyword>
<evidence type="ECO:0000256" key="6">
    <source>
        <dbReference type="ARBA" id="ARBA00022737"/>
    </source>
</evidence>
<dbReference type="EMBL" id="SRXT01000010">
    <property type="protein sequence ID" value="TGX48704.1"/>
    <property type="molecule type" value="Genomic_DNA"/>
</dbReference>
<dbReference type="InterPro" id="IPR029489">
    <property type="entry name" value="OGT/SEC/SPY_C"/>
</dbReference>
<keyword evidence="6" id="KW-0677">Repeat</keyword>
<comment type="similarity">
    <text evidence="2">Belongs to the glycosyltransferase 41 family. O-GlcNAc transferase subfamily.</text>
</comment>
<dbReference type="Pfam" id="PF14559">
    <property type="entry name" value="TPR_19"/>
    <property type="match status" value="2"/>
</dbReference>
<evidence type="ECO:0000256" key="8">
    <source>
        <dbReference type="PROSITE-ProRule" id="PRU00339"/>
    </source>
</evidence>
<dbReference type="Gene3D" id="1.25.40.10">
    <property type="entry name" value="Tetratricopeptide repeat domain"/>
    <property type="match status" value="3"/>
</dbReference>
<evidence type="ECO:0000256" key="4">
    <source>
        <dbReference type="ARBA" id="ARBA00022676"/>
    </source>
</evidence>
<evidence type="ECO:0000259" key="9">
    <source>
        <dbReference type="Pfam" id="PF13844"/>
    </source>
</evidence>
<feature type="domain" description="O-GlcNAc transferase C-terminal" evidence="9">
    <location>
        <begin position="431"/>
        <end position="581"/>
    </location>
</feature>
<feature type="repeat" description="TPR" evidence="8">
    <location>
        <begin position="15"/>
        <end position="48"/>
    </location>
</feature>
<name>A0A4S1WYP4_9SPHN</name>
<feature type="repeat" description="TPR" evidence="8">
    <location>
        <begin position="287"/>
        <end position="320"/>
    </location>
</feature>
<keyword evidence="5" id="KW-0808">Transferase</keyword>
<dbReference type="EC" id="2.4.1.255" evidence="3"/>
<feature type="repeat" description="TPR" evidence="8">
    <location>
        <begin position="219"/>
        <end position="252"/>
    </location>
</feature>
<dbReference type="PROSITE" id="PS50005">
    <property type="entry name" value="TPR"/>
    <property type="match status" value="8"/>
</dbReference>
<dbReference type="RefSeq" id="WP_135965739.1">
    <property type="nucleotide sequence ID" value="NZ_SRXT01000010.1"/>
</dbReference>
<accession>A0A4S1WYP4</accession>
<dbReference type="Pfam" id="PF13432">
    <property type="entry name" value="TPR_16"/>
    <property type="match status" value="2"/>
</dbReference>
<comment type="caution">
    <text evidence="10">The sequence shown here is derived from an EMBL/GenBank/DDBJ whole genome shotgun (WGS) entry which is preliminary data.</text>
</comment>
<evidence type="ECO:0000313" key="10">
    <source>
        <dbReference type="EMBL" id="TGX48704.1"/>
    </source>
</evidence>
<dbReference type="GO" id="GO:0006493">
    <property type="term" value="P:protein O-linked glycosylation"/>
    <property type="evidence" value="ECO:0007669"/>
    <property type="project" value="InterPro"/>
</dbReference>
<dbReference type="Gene3D" id="3.40.50.2000">
    <property type="entry name" value="Glycogen Phosphorylase B"/>
    <property type="match status" value="1"/>
</dbReference>
<proteinExistence type="inferred from homology"/>
<evidence type="ECO:0000256" key="1">
    <source>
        <dbReference type="ARBA" id="ARBA00004922"/>
    </source>
</evidence>
<evidence type="ECO:0000313" key="11">
    <source>
        <dbReference type="Proteomes" id="UP000306147"/>
    </source>
</evidence>
<evidence type="ECO:0000256" key="3">
    <source>
        <dbReference type="ARBA" id="ARBA00011970"/>
    </source>
</evidence>
<dbReference type="SMART" id="SM00028">
    <property type="entry name" value="TPR"/>
    <property type="match status" value="10"/>
</dbReference>
<feature type="repeat" description="TPR" evidence="8">
    <location>
        <begin position="151"/>
        <end position="184"/>
    </location>
</feature>
<gene>
    <name evidence="10" type="ORF">E5A73_20580</name>
</gene>
<comment type="pathway">
    <text evidence="1">Protein modification; protein glycosylation.</text>
</comment>
<keyword evidence="11" id="KW-1185">Reference proteome</keyword>
<reference evidence="10 11" key="1">
    <citation type="submission" date="2019-04" db="EMBL/GenBank/DDBJ databases">
        <title>Sphingomonas psychrotolerans sp. nov., isolated from soil in the Tianshan Mountains, Xinjiang, China.</title>
        <authorList>
            <person name="Luo Y."/>
            <person name="Sheng H."/>
        </authorList>
    </citation>
    <scope>NUCLEOTIDE SEQUENCE [LARGE SCALE GENOMIC DNA]</scope>
    <source>
        <strain evidence="10 11">ZFGT-11</strain>
    </source>
</reference>
<feature type="repeat" description="TPR" evidence="8">
    <location>
        <begin position="321"/>
        <end position="354"/>
    </location>
</feature>
<dbReference type="InterPro" id="IPR037919">
    <property type="entry name" value="OGT"/>
</dbReference>
<dbReference type="PANTHER" id="PTHR44366">
    <property type="entry name" value="UDP-N-ACETYLGLUCOSAMINE--PEPTIDE N-ACETYLGLUCOSAMINYLTRANSFERASE 110 KDA SUBUNIT"/>
    <property type="match status" value="1"/>
</dbReference>
<dbReference type="OrthoDB" id="146908at2"/>
<sequence>MASANSLVKPQHPQVRALLERGARFLDKGKPANALRAFEEAIAIDPADAGAFCQRGNALADLAQLPAAIASYDRAIVLDPRLAEAHDFKGAALAAAGAFEQALQSVERALLIAPDNFNALNNRANLLREVGRFDESLALFDRVVAREPGMATGHSMRARTLAALSRHAEALHGFEQVLALDPRNVEALCNRGTALNFLDRPQHAIEAFGQALAIDPGHAEILANLGAALTRVGRLDEAESCFRRCLEREPGHVDALQQLASLLSRQRRFDEAGRCHQRVLAIDVNNVVALRGLALALEELGQYRSALVCYDHLLSVAPNNALAHQKRGFLLITRTEHAEALASFDRAKALDPTLEHSAVRLHAAMHLSQWDDFDGQLEAVRRAAEAGNPGAMPFPVLALADDPALQLRCAQIVADSHPRVPAVPLANGYLRHDRIRLGYFSADFHHHATMQLFRETLEAHDRDQFELTAFWFGEDRGDDWRSRARSAFDAFVDVRLTDDAAVAQVAREREIDIAVDLKGYTQNCRFGIFAERAAPIQVSYLGYPGTSGAAAIDYLIADEMLVRPGARGAISEKIAYLPLSYQANATLKPVSRLATRNAVGLPERGFVFCCFNQNYKITPDIFARWMSILRRVDSSVLWLWVNHETARRNLARNAAGLGIDPARIVYAASEPTERHLDRLQLADLFLDTLPCNAHTTASDALRVGLPILTCPGRSFASRVAASLLETLDLRELIADDLAQYEARAVAFAHDPARLAAIRMRLIENRSHSTLFEPREMARKLEAAYAAMYERHHAGDAPEDIHIVA</sequence>
<dbReference type="PANTHER" id="PTHR44366:SF1">
    <property type="entry name" value="UDP-N-ACETYLGLUCOSAMINE--PEPTIDE N-ACETYLGLUCOSAMINYLTRANSFERASE 110 KDA SUBUNIT"/>
    <property type="match status" value="1"/>
</dbReference>
<dbReference type="InterPro" id="IPR011990">
    <property type="entry name" value="TPR-like_helical_dom_sf"/>
</dbReference>
<evidence type="ECO:0000256" key="7">
    <source>
        <dbReference type="ARBA" id="ARBA00022803"/>
    </source>
</evidence>
<dbReference type="SUPFAM" id="SSF48452">
    <property type="entry name" value="TPR-like"/>
    <property type="match status" value="1"/>
</dbReference>